<dbReference type="AlphaFoldDB" id="A0A9P4PK30"/>
<dbReference type="EMBL" id="MU001500">
    <property type="protein sequence ID" value="KAF2444633.1"/>
    <property type="molecule type" value="Genomic_DNA"/>
</dbReference>
<protein>
    <submittedName>
        <fullName evidence="1">Uncharacterized protein</fullName>
    </submittedName>
</protein>
<sequence>MMFQIPNIVLLKTAGSSGPPRRHYDTQNTSTTYASARQTYPHPATVNYARFRGRQRVREDLARIC</sequence>
<name>A0A9P4PK30_9PLEO</name>
<organism evidence="1 2">
    <name type="scientific">Karstenula rhodostoma CBS 690.94</name>
    <dbReference type="NCBI Taxonomy" id="1392251"/>
    <lineage>
        <taxon>Eukaryota</taxon>
        <taxon>Fungi</taxon>
        <taxon>Dikarya</taxon>
        <taxon>Ascomycota</taxon>
        <taxon>Pezizomycotina</taxon>
        <taxon>Dothideomycetes</taxon>
        <taxon>Pleosporomycetidae</taxon>
        <taxon>Pleosporales</taxon>
        <taxon>Massarineae</taxon>
        <taxon>Didymosphaeriaceae</taxon>
        <taxon>Karstenula</taxon>
    </lineage>
</organism>
<dbReference type="Proteomes" id="UP000799764">
    <property type="component" value="Unassembled WGS sequence"/>
</dbReference>
<comment type="caution">
    <text evidence="1">The sequence shown here is derived from an EMBL/GenBank/DDBJ whole genome shotgun (WGS) entry which is preliminary data.</text>
</comment>
<evidence type="ECO:0000313" key="1">
    <source>
        <dbReference type="EMBL" id="KAF2444633.1"/>
    </source>
</evidence>
<keyword evidence="2" id="KW-1185">Reference proteome</keyword>
<reference evidence="1" key="1">
    <citation type="journal article" date="2020" name="Stud. Mycol.">
        <title>101 Dothideomycetes genomes: a test case for predicting lifestyles and emergence of pathogens.</title>
        <authorList>
            <person name="Haridas S."/>
            <person name="Albert R."/>
            <person name="Binder M."/>
            <person name="Bloem J."/>
            <person name="Labutti K."/>
            <person name="Salamov A."/>
            <person name="Andreopoulos B."/>
            <person name="Baker S."/>
            <person name="Barry K."/>
            <person name="Bills G."/>
            <person name="Bluhm B."/>
            <person name="Cannon C."/>
            <person name="Castanera R."/>
            <person name="Culley D."/>
            <person name="Daum C."/>
            <person name="Ezra D."/>
            <person name="Gonzalez J."/>
            <person name="Henrissat B."/>
            <person name="Kuo A."/>
            <person name="Liang C."/>
            <person name="Lipzen A."/>
            <person name="Lutzoni F."/>
            <person name="Magnuson J."/>
            <person name="Mondo S."/>
            <person name="Nolan M."/>
            <person name="Ohm R."/>
            <person name="Pangilinan J."/>
            <person name="Park H.-J."/>
            <person name="Ramirez L."/>
            <person name="Alfaro M."/>
            <person name="Sun H."/>
            <person name="Tritt A."/>
            <person name="Yoshinaga Y."/>
            <person name="Zwiers L.-H."/>
            <person name="Turgeon B."/>
            <person name="Goodwin S."/>
            <person name="Spatafora J."/>
            <person name="Crous P."/>
            <person name="Grigoriev I."/>
        </authorList>
    </citation>
    <scope>NUCLEOTIDE SEQUENCE</scope>
    <source>
        <strain evidence="1">CBS 690.94</strain>
    </source>
</reference>
<accession>A0A9P4PK30</accession>
<gene>
    <name evidence="1" type="ORF">P171DRAFT_431436</name>
</gene>
<evidence type="ECO:0000313" key="2">
    <source>
        <dbReference type="Proteomes" id="UP000799764"/>
    </source>
</evidence>
<proteinExistence type="predicted"/>